<name>A0A2M9ZIW6_9LEPT</name>
<dbReference type="AlphaFoldDB" id="A0A2M9ZIW6"/>
<dbReference type="OrthoDB" id="5343928at2"/>
<dbReference type="InterPro" id="IPR050595">
    <property type="entry name" value="Bact_response_regulator"/>
</dbReference>
<dbReference type="CDD" id="cd17534">
    <property type="entry name" value="REC_DC-like"/>
    <property type="match status" value="1"/>
</dbReference>
<dbReference type="SUPFAM" id="SSF52172">
    <property type="entry name" value="CheY-like"/>
    <property type="match status" value="1"/>
</dbReference>
<reference evidence="6 7" key="1">
    <citation type="submission" date="2017-07" db="EMBL/GenBank/DDBJ databases">
        <title>Leptospira spp. isolated from tropical soils.</title>
        <authorList>
            <person name="Thibeaux R."/>
            <person name="Iraola G."/>
            <person name="Ferres I."/>
            <person name="Bierque E."/>
            <person name="Girault D."/>
            <person name="Soupe-Gilbert M.-E."/>
            <person name="Picardeau M."/>
            <person name="Goarant C."/>
        </authorList>
    </citation>
    <scope>NUCLEOTIDE SEQUENCE [LARGE SCALE GENOMIC DNA]</scope>
    <source>
        <strain evidence="5 7">FH1-B-B1</strain>
        <strain evidence="4 6">FH1-B-C1</strain>
    </source>
</reference>
<dbReference type="InterPro" id="IPR011006">
    <property type="entry name" value="CheY-like_superfamily"/>
</dbReference>
<evidence type="ECO:0000313" key="7">
    <source>
        <dbReference type="Proteomes" id="UP000231990"/>
    </source>
</evidence>
<dbReference type="SMART" id="SM00448">
    <property type="entry name" value="REC"/>
    <property type="match status" value="1"/>
</dbReference>
<dbReference type="EMBL" id="NPDY01000009">
    <property type="protein sequence ID" value="PJZ69492.1"/>
    <property type="molecule type" value="Genomic_DNA"/>
</dbReference>
<dbReference type="Gene3D" id="3.40.50.2300">
    <property type="match status" value="1"/>
</dbReference>
<feature type="modified residue" description="4-aspartylphosphate" evidence="2">
    <location>
        <position position="57"/>
    </location>
</feature>
<evidence type="ECO:0000256" key="1">
    <source>
        <dbReference type="ARBA" id="ARBA00022553"/>
    </source>
</evidence>
<dbReference type="PANTHER" id="PTHR44591">
    <property type="entry name" value="STRESS RESPONSE REGULATOR PROTEIN 1"/>
    <property type="match status" value="1"/>
</dbReference>
<protein>
    <recommendedName>
        <fullName evidence="3">Response regulatory domain-containing protein</fullName>
    </recommendedName>
</protein>
<dbReference type="Proteomes" id="UP000231962">
    <property type="component" value="Unassembled WGS sequence"/>
</dbReference>
<dbReference type="Proteomes" id="UP000231990">
    <property type="component" value="Unassembled WGS sequence"/>
</dbReference>
<evidence type="ECO:0000259" key="3">
    <source>
        <dbReference type="PROSITE" id="PS50110"/>
    </source>
</evidence>
<dbReference type="EMBL" id="NPDZ01000014">
    <property type="protein sequence ID" value="PJZ72007.1"/>
    <property type="molecule type" value="Genomic_DNA"/>
</dbReference>
<accession>A0A2M9ZIW6</accession>
<dbReference type="GO" id="GO:0000160">
    <property type="term" value="P:phosphorelay signal transduction system"/>
    <property type="evidence" value="ECO:0007669"/>
    <property type="project" value="InterPro"/>
</dbReference>
<organism evidence="5 7">
    <name type="scientific">Leptospira perolatii</name>
    <dbReference type="NCBI Taxonomy" id="2023191"/>
    <lineage>
        <taxon>Bacteria</taxon>
        <taxon>Pseudomonadati</taxon>
        <taxon>Spirochaetota</taxon>
        <taxon>Spirochaetia</taxon>
        <taxon>Leptospirales</taxon>
        <taxon>Leptospiraceae</taxon>
        <taxon>Leptospira</taxon>
    </lineage>
</organism>
<evidence type="ECO:0000313" key="4">
    <source>
        <dbReference type="EMBL" id="PJZ69492.1"/>
    </source>
</evidence>
<feature type="domain" description="Response regulatory" evidence="3">
    <location>
        <begin position="7"/>
        <end position="123"/>
    </location>
</feature>
<dbReference type="Pfam" id="PF00072">
    <property type="entry name" value="Response_reg"/>
    <property type="match status" value="1"/>
</dbReference>
<evidence type="ECO:0000256" key="2">
    <source>
        <dbReference type="PROSITE-ProRule" id="PRU00169"/>
    </source>
</evidence>
<evidence type="ECO:0000313" key="6">
    <source>
        <dbReference type="Proteomes" id="UP000231962"/>
    </source>
</evidence>
<comment type="caution">
    <text evidence="5">The sequence shown here is derived from an EMBL/GenBank/DDBJ whole genome shotgun (WGS) entry which is preliminary data.</text>
</comment>
<dbReference type="RefSeq" id="WP_100714054.1">
    <property type="nucleotide sequence ID" value="NZ_NPDY01000009.1"/>
</dbReference>
<dbReference type="InterPro" id="IPR001789">
    <property type="entry name" value="Sig_transdc_resp-reg_receiver"/>
</dbReference>
<proteinExistence type="predicted"/>
<gene>
    <name evidence="4" type="ORF">CH360_10825</name>
    <name evidence="5" type="ORF">CH373_16225</name>
</gene>
<keyword evidence="1 2" id="KW-0597">Phosphoprotein</keyword>
<evidence type="ECO:0000313" key="5">
    <source>
        <dbReference type="EMBL" id="PJZ72007.1"/>
    </source>
</evidence>
<dbReference type="PROSITE" id="PS50110">
    <property type="entry name" value="RESPONSE_REGULATORY"/>
    <property type="match status" value="1"/>
</dbReference>
<keyword evidence="6" id="KW-1185">Reference proteome</keyword>
<sequence length="165" mass="18740">MKAQVARILIVEDESIVAKDLRTRLIDLGYSVPAIAYTGEDAVQKAIEYEPDLVLLDIMLSRSTLDGIEVASAIRSRIDTAIIYLSAYADTRTFSRTRETEPFCYLLKPVRTKELSIALEMALNKKEKEESQKRNRELLKFALESLQERSNKTEAERLGLGIVSW</sequence>
<dbReference type="PANTHER" id="PTHR44591:SF3">
    <property type="entry name" value="RESPONSE REGULATORY DOMAIN-CONTAINING PROTEIN"/>
    <property type="match status" value="1"/>
</dbReference>